<dbReference type="InterPro" id="IPR036278">
    <property type="entry name" value="Sialidase_sf"/>
</dbReference>
<dbReference type="PANTHER" id="PTHR38792">
    <property type="entry name" value="BNR/ASP-BOX REPEAT DOMAIN PROTEIN (AFU_ORTHOLOGUE AFUA_7G06430)-RELATED"/>
    <property type="match status" value="1"/>
</dbReference>
<reference evidence="3" key="1">
    <citation type="submission" date="2023-04" db="EMBL/GenBank/DDBJ databases">
        <title>Comparative genomic analysis of Cohnella hashimotonis sp. nov., isolated from the International Space Station.</title>
        <authorList>
            <person name="Venkateswaran K."/>
            <person name="Simpson A."/>
        </authorList>
    </citation>
    <scope>NUCLEOTIDE SEQUENCE</scope>
    <source>
        <strain evidence="3">F6_2S_P_1</strain>
    </source>
</reference>
<accession>A0ABT6TTG5</accession>
<keyword evidence="4" id="KW-1185">Reference proteome</keyword>
<protein>
    <submittedName>
        <fullName evidence="3">DUF1080 domain-containing protein</fullName>
    </submittedName>
</protein>
<dbReference type="RefSeq" id="WP_282912699.1">
    <property type="nucleotide sequence ID" value="NZ_JAGRPV010000001.1"/>
</dbReference>
<gene>
    <name evidence="3" type="ORF">KB449_34565</name>
</gene>
<dbReference type="SUPFAM" id="SSF49899">
    <property type="entry name" value="Concanavalin A-like lectins/glucanases"/>
    <property type="match status" value="1"/>
</dbReference>
<dbReference type="InterPro" id="IPR013320">
    <property type="entry name" value="ConA-like_dom_sf"/>
</dbReference>
<sequence length="547" mass="58587">MIKKWFASLAGFLCLAIVATAIPAFAANGPIVWGTSATVTNINTFTDAGTDARGLHPGTFGSEYPRMVKLADGSWLAVAAIYDNNGYTKVSWGGTRLQVFRSTDNCRTWTLAATLWEDGRDLDNGQLLQLPNGDILLAMRSVRWQESYQLRVYKSTNGGTGWSYLSTIDQNNGAPGALGNPDKGVYEPHMQLLANGSVAVMYANEKHVTESPSYSQIISEKISTNGGASWGSEIYVAWDPSNAGARPGMPVWTKMTNGQYIVTYEVCGTQSCRIFTKKSADGTTWASGIGTMVSTNQQGGPYLLSLADGRLVLTSNSNVVSLSNDFGNTWYNNDVPAFGNTLWGALYQTGTNEIAMIDSVDRSAGGHNIQVRFGTLTGSYANDFAANDNGWVKYGGTWNVSGGTYNVSSANADKSLLTPYPSKASYTLEGDIKLNNAGQASFVFNVTNPGTGPDAQSGYAAGINSDGVVFLGRFNNNWTALQTLNTAIAVNTWYHMKVTVNAGTIRVYVGDMATPKLTVTDTTFTAGTIGVRGGFNNSVSFDNINLY</sequence>
<dbReference type="CDD" id="cd15482">
    <property type="entry name" value="Sialidase_non-viral"/>
    <property type="match status" value="1"/>
</dbReference>
<dbReference type="Gene3D" id="2.120.10.10">
    <property type="match status" value="1"/>
</dbReference>
<evidence type="ECO:0000313" key="3">
    <source>
        <dbReference type="EMBL" id="MDI4650105.1"/>
    </source>
</evidence>
<organism evidence="3 4">
    <name type="scientific">Cohnella hashimotonis</name>
    <dbReference type="NCBI Taxonomy" id="2826895"/>
    <lineage>
        <taxon>Bacteria</taxon>
        <taxon>Bacillati</taxon>
        <taxon>Bacillota</taxon>
        <taxon>Bacilli</taxon>
        <taxon>Bacillales</taxon>
        <taxon>Paenibacillaceae</taxon>
        <taxon>Cohnella</taxon>
    </lineage>
</organism>
<feature type="domain" description="3-keto-alpha-glucoside-1,2-lyase/3-keto-2-hydroxy-glucal hydratase" evidence="2">
    <location>
        <begin position="389"/>
        <end position="545"/>
    </location>
</feature>
<keyword evidence="1" id="KW-0732">Signal</keyword>
<proteinExistence type="predicted"/>
<feature type="signal peptide" evidence="1">
    <location>
        <begin position="1"/>
        <end position="26"/>
    </location>
</feature>
<evidence type="ECO:0000256" key="1">
    <source>
        <dbReference type="SAM" id="SignalP"/>
    </source>
</evidence>
<dbReference type="InterPro" id="IPR010496">
    <property type="entry name" value="AL/BT2_dom"/>
</dbReference>
<dbReference type="Proteomes" id="UP001161691">
    <property type="component" value="Unassembled WGS sequence"/>
</dbReference>
<dbReference type="PANTHER" id="PTHR38792:SF3">
    <property type="entry name" value="BNR_ASP-BOX REPEAT DOMAIN PROTEIN (AFU_ORTHOLOGUE AFUA_7G06430)-RELATED"/>
    <property type="match status" value="1"/>
</dbReference>
<dbReference type="EMBL" id="JAGRPV010000001">
    <property type="protein sequence ID" value="MDI4650105.1"/>
    <property type="molecule type" value="Genomic_DNA"/>
</dbReference>
<dbReference type="Pfam" id="PF06439">
    <property type="entry name" value="3keto-disac_hyd"/>
    <property type="match status" value="1"/>
</dbReference>
<name>A0ABT6TTG5_9BACL</name>
<dbReference type="Gene3D" id="2.60.120.560">
    <property type="entry name" value="Exo-inulinase, domain 1"/>
    <property type="match status" value="1"/>
</dbReference>
<evidence type="ECO:0000259" key="2">
    <source>
        <dbReference type="Pfam" id="PF06439"/>
    </source>
</evidence>
<feature type="chain" id="PRO_5047492108" evidence="1">
    <location>
        <begin position="27"/>
        <end position="547"/>
    </location>
</feature>
<evidence type="ECO:0000313" key="4">
    <source>
        <dbReference type="Proteomes" id="UP001161691"/>
    </source>
</evidence>
<dbReference type="SUPFAM" id="SSF50939">
    <property type="entry name" value="Sialidases"/>
    <property type="match status" value="1"/>
</dbReference>
<comment type="caution">
    <text evidence="3">The sequence shown here is derived from an EMBL/GenBank/DDBJ whole genome shotgun (WGS) entry which is preliminary data.</text>
</comment>